<dbReference type="Gramene" id="RZC45942">
    <property type="protein sequence ID" value="RZC45942"/>
    <property type="gene ID" value="C5167_038899"/>
</dbReference>
<dbReference type="AlphaFoldDB" id="A0A4Y7IE27"/>
<gene>
    <name evidence="2" type="ORF">C5167_038899</name>
</gene>
<dbReference type="Gene3D" id="1.20.1280.50">
    <property type="match status" value="1"/>
</dbReference>
<organism evidence="2 3">
    <name type="scientific">Papaver somniferum</name>
    <name type="common">Opium poppy</name>
    <dbReference type="NCBI Taxonomy" id="3469"/>
    <lineage>
        <taxon>Eukaryota</taxon>
        <taxon>Viridiplantae</taxon>
        <taxon>Streptophyta</taxon>
        <taxon>Embryophyta</taxon>
        <taxon>Tracheophyta</taxon>
        <taxon>Spermatophyta</taxon>
        <taxon>Magnoliopsida</taxon>
        <taxon>Ranunculales</taxon>
        <taxon>Papaveraceae</taxon>
        <taxon>Papaveroideae</taxon>
        <taxon>Papaver</taxon>
    </lineage>
</organism>
<dbReference type="PROSITE" id="PS50181">
    <property type="entry name" value="FBOX"/>
    <property type="match status" value="1"/>
</dbReference>
<dbReference type="InterPro" id="IPR006566">
    <property type="entry name" value="FBD"/>
</dbReference>
<protein>
    <recommendedName>
        <fullName evidence="1">F-box domain-containing protein</fullName>
    </recommendedName>
</protein>
<dbReference type="Proteomes" id="UP000316621">
    <property type="component" value="Chromosome 1"/>
</dbReference>
<dbReference type="InterPro" id="IPR001810">
    <property type="entry name" value="F-box_dom"/>
</dbReference>
<dbReference type="EMBL" id="CM010715">
    <property type="protein sequence ID" value="RZC45942.1"/>
    <property type="molecule type" value="Genomic_DNA"/>
</dbReference>
<dbReference type="PANTHER" id="PTHR31900:SF30">
    <property type="entry name" value="SUPERFAMILY PROTEIN, PUTATIVE-RELATED"/>
    <property type="match status" value="1"/>
</dbReference>
<dbReference type="PANTHER" id="PTHR31900">
    <property type="entry name" value="F-BOX/RNI SUPERFAMILY PROTEIN-RELATED"/>
    <property type="match status" value="1"/>
</dbReference>
<evidence type="ECO:0000313" key="2">
    <source>
        <dbReference type="EMBL" id="RZC45942.1"/>
    </source>
</evidence>
<sequence>MEEETSDAPILSDNENNGEDRISNLPDCLIHHILSFLDMTYVLRTSVLAKRWSSDIKKFHLDWSQRDPEIATRVNTWILGAVISGASKLSECQPPQLSNLQILELQTYLRKNCFPAIAYLLKISPKLESLYIQINKDYSDEPLVYPFCDEIISDPQNVGDDWETEVSLPCMMHHLKFVKLIPVQGRINELKFMELLLRNAAVLERVILCCEWGPGKTTTRLTNFCEKLHTFSRVSSAVTFMCF</sequence>
<reference evidence="2 3" key="1">
    <citation type="journal article" date="2018" name="Science">
        <title>The opium poppy genome and morphinan production.</title>
        <authorList>
            <person name="Guo L."/>
            <person name="Winzer T."/>
            <person name="Yang X."/>
            <person name="Li Y."/>
            <person name="Ning Z."/>
            <person name="He Z."/>
            <person name="Teodor R."/>
            <person name="Lu Y."/>
            <person name="Bowser T.A."/>
            <person name="Graham I.A."/>
            <person name="Ye K."/>
        </authorList>
    </citation>
    <scope>NUCLEOTIDE SEQUENCE [LARGE SCALE GENOMIC DNA]</scope>
    <source>
        <strain evidence="3">cv. HN1</strain>
        <tissue evidence="2">Leaves</tissue>
    </source>
</reference>
<dbReference type="Pfam" id="PF08387">
    <property type="entry name" value="FBD"/>
    <property type="match status" value="1"/>
</dbReference>
<proteinExistence type="predicted"/>
<feature type="domain" description="F-box" evidence="1">
    <location>
        <begin position="19"/>
        <end position="66"/>
    </location>
</feature>
<dbReference type="SUPFAM" id="SSF81383">
    <property type="entry name" value="F-box domain"/>
    <property type="match status" value="1"/>
</dbReference>
<evidence type="ECO:0000313" key="3">
    <source>
        <dbReference type="Proteomes" id="UP000316621"/>
    </source>
</evidence>
<evidence type="ECO:0000259" key="1">
    <source>
        <dbReference type="PROSITE" id="PS50181"/>
    </source>
</evidence>
<dbReference type="InterPro" id="IPR050232">
    <property type="entry name" value="FBL13/AtMIF1-like"/>
</dbReference>
<keyword evidence="3" id="KW-1185">Reference proteome</keyword>
<dbReference type="InterPro" id="IPR036047">
    <property type="entry name" value="F-box-like_dom_sf"/>
</dbReference>
<accession>A0A4Y7IE27</accession>
<dbReference type="OMA" id="RVILCCE"/>
<name>A0A4Y7IE27_PAPSO</name>
<dbReference type="Pfam" id="PF00646">
    <property type="entry name" value="F-box"/>
    <property type="match status" value="1"/>
</dbReference>